<dbReference type="EMBL" id="AWGA01000018">
    <property type="protein sequence ID" value="TEA27782.1"/>
    <property type="molecule type" value="Genomic_DNA"/>
</dbReference>
<proteinExistence type="inferred from homology"/>
<evidence type="ECO:0000256" key="3">
    <source>
        <dbReference type="ARBA" id="ARBA00007970"/>
    </source>
</evidence>
<dbReference type="GO" id="GO:0030170">
    <property type="term" value="F:pyridoxal phosphate binding"/>
    <property type="evidence" value="ECO:0007669"/>
    <property type="project" value="InterPro"/>
</dbReference>
<dbReference type="InterPro" id="IPR015421">
    <property type="entry name" value="PyrdxlP-dep_Trfase_major"/>
</dbReference>
<name>A0AB94IE90_9GAMM</name>
<evidence type="ECO:0000256" key="10">
    <source>
        <dbReference type="ARBA" id="ARBA00047481"/>
    </source>
</evidence>
<keyword evidence="7 11" id="KW-0808">Transferase</keyword>
<evidence type="ECO:0000313" key="14">
    <source>
        <dbReference type="Proteomes" id="UP000506160"/>
    </source>
</evidence>
<protein>
    <recommendedName>
        <fullName evidence="11">Histidinol-phosphate aminotransferase</fullName>
        <ecNumber evidence="11">2.6.1.9</ecNumber>
    </recommendedName>
    <alternativeName>
        <fullName evidence="11">Imidazole acetol-phosphate transaminase</fullName>
    </alternativeName>
</protein>
<dbReference type="AlphaFoldDB" id="A0AB94IE90"/>
<dbReference type="PANTHER" id="PTHR42885">
    <property type="entry name" value="HISTIDINOL-PHOSPHATE AMINOTRANSFERASE-RELATED"/>
    <property type="match status" value="1"/>
</dbReference>
<comment type="similarity">
    <text evidence="3 11">Belongs to the class-II pyridoxal-phosphate-dependent aminotransferase family. Histidinol-phosphate aminotransferase subfamily.</text>
</comment>
<evidence type="ECO:0000313" key="13">
    <source>
        <dbReference type="EMBL" id="TEA27782.1"/>
    </source>
</evidence>
<dbReference type="InterPro" id="IPR001917">
    <property type="entry name" value="Aminotrans_II_pyridoxalP_BS"/>
</dbReference>
<keyword evidence="14" id="KW-1185">Reference proteome</keyword>
<dbReference type="GO" id="GO:0004400">
    <property type="term" value="F:histidinol-phosphate transaminase activity"/>
    <property type="evidence" value="ECO:0007669"/>
    <property type="project" value="UniProtKB-UniRule"/>
</dbReference>
<comment type="caution">
    <text evidence="13">The sequence shown here is derived from an EMBL/GenBank/DDBJ whole genome shotgun (WGS) entry which is preliminary data.</text>
</comment>
<keyword evidence="8 11" id="KW-0663">Pyridoxal phosphate</keyword>
<evidence type="ECO:0000256" key="5">
    <source>
        <dbReference type="ARBA" id="ARBA00022576"/>
    </source>
</evidence>
<sequence length="357" mass="40114">MNTFDINKLLRNNIRQLSPYQSARRIGGQGQVWLNANEFPYPRSYQWQQNTLHRYPKPQSELLINAYANYANIKPDQLIVTRGADEAIDLLIKAFCDPNQDSVIYCPPTYGMYEICAKTYGVKCKSIATLANWQLDLSAIEQQLDSVKLVFVCRPNNPTGNTVEAITIKHLLEITKQKALVVVDEAYIEFTPTQTLTTWLNSYPNLVILRTLSKAFALAGLRCGFAIANSAVIDVLTKISAPYALPTPVIDIAVEALSSAAIKIMQQQVKQINELKQQFADQLNALSCVQQVYPSDGNYLLVRFNTESNIFKQLWQQGIILRDQHQQLGLENCIRITIGTGDECATVIQALKQLAKE</sequence>
<accession>A0AB94IE90</accession>
<comment type="pathway">
    <text evidence="2 11">Amino-acid biosynthesis; L-histidine biosynthesis; L-histidine from 5-phospho-alpha-D-ribose 1-diphosphate: step 7/9.</text>
</comment>
<dbReference type="InterPro" id="IPR004839">
    <property type="entry name" value="Aminotransferase_I/II_large"/>
</dbReference>
<evidence type="ECO:0000256" key="11">
    <source>
        <dbReference type="HAMAP-Rule" id="MF_01023"/>
    </source>
</evidence>
<dbReference type="GO" id="GO:0000105">
    <property type="term" value="P:L-histidine biosynthetic process"/>
    <property type="evidence" value="ECO:0007669"/>
    <property type="project" value="UniProtKB-UniRule"/>
</dbReference>
<dbReference type="Gene3D" id="3.90.1150.10">
    <property type="entry name" value="Aspartate Aminotransferase, domain 1"/>
    <property type="match status" value="1"/>
</dbReference>
<dbReference type="PANTHER" id="PTHR42885:SF2">
    <property type="entry name" value="HISTIDINOL-PHOSPHATE AMINOTRANSFERASE"/>
    <property type="match status" value="1"/>
</dbReference>
<dbReference type="NCBIfam" id="TIGR01141">
    <property type="entry name" value="hisC"/>
    <property type="match status" value="1"/>
</dbReference>
<dbReference type="EC" id="2.6.1.9" evidence="11"/>
<evidence type="ECO:0000256" key="2">
    <source>
        <dbReference type="ARBA" id="ARBA00005011"/>
    </source>
</evidence>
<dbReference type="CDD" id="cd00609">
    <property type="entry name" value="AAT_like"/>
    <property type="match status" value="1"/>
</dbReference>
<comment type="cofactor">
    <cofactor evidence="1 11">
        <name>pyridoxal 5'-phosphate</name>
        <dbReference type="ChEBI" id="CHEBI:597326"/>
    </cofactor>
</comment>
<evidence type="ECO:0000256" key="6">
    <source>
        <dbReference type="ARBA" id="ARBA00022605"/>
    </source>
</evidence>
<dbReference type="InterPro" id="IPR005861">
    <property type="entry name" value="HisP_aminotrans"/>
</dbReference>
<feature type="domain" description="Aminotransferase class I/classII large" evidence="12">
    <location>
        <begin position="33"/>
        <end position="351"/>
    </location>
</feature>
<dbReference type="RefSeq" id="WP_036562322.1">
    <property type="nucleotide sequence ID" value="NZ_AWGA01000018.1"/>
</dbReference>
<organism evidence="13 14">
    <name type="scientific">Candidatus Schmidhempelia bombi str. Bimp</name>
    <dbReference type="NCBI Taxonomy" id="1387197"/>
    <lineage>
        <taxon>Bacteria</taxon>
        <taxon>Pseudomonadati</taxon>
        <taxon>Pseudomonadota</taxon>
        <taxon>Gammaproteobacteria</taxon>
        <taxon>Orbales</taxon>
        <taxon>Orbaceae</taxon>
        <taxon>Candidatus Schmidhempelia</taxon>
    </lineage>
</organism>
<dbReference type="SUPFAM" id="SSF53383">
    <property type="entry name" value="PLP-dependent transferases"/>
    <property type="match status" value="1"/>
</dbReference>
<dbReference type="InterPro" id="IPR015422">
    <property type="entry name" value="PyrdxlP-dep_Trfase_small"/>
</dbReference>
<evidence type="ECO:0000256" key="7">
    <source>
        <dbReference type="ARBA" id="ARBA00022679"/>
    </source>
</evidence>
<comment type="catalytic activity">
    <reaction evidence="10 11">
        <text>L-histidinol phosphate + 2-oxoglutarate = 3-(imidazol-4-yl)-2-oxopropyl phosphate + L-glutamate</text>
        <dbReference type="Rhea" id="RHEA:23744"/>
        <dbReference type="ChEBI" id="CHEBI:16810"/>
        <dbReference type="ChEBI" id="CHEBI:29985"/>
        <dbReference type="ChEBI" id="CHEBI:57766"/>
        <dbReference type="ChEBI" id="CHEBI:57980"/>
        <dbReference type="EC" id="2.6.1.9"/>
    </reaction>
</comment>
<evidence type="ECO:0000259" key="12">
    <source>
        <dbReference type="Pfam" id="PF00155"/>
    </source>
</evidence>
<keyword evidence="6 11" id="KW-0028">Amino-acid biosynthesis</keyword>
<gene>
    <name evidence="11 13" type="primary">hisC</name>
    <name evidence="13" type="ORF">O970_02005</name>
</gene>
<evidence type="ECO:0000256" key="1">
    <source>
        <dbReference type="ARBA" id="ARBA00001933"/>
    </source>
</evidence>
<evidence type="ECO:0000256" key="9">
    <source>
        <dbReference type="ARBA" id="ARBA00023102"/>
    </source>
</evidence>
<dbReference type="InterPro" id="IPR015424">
    <property type="entry name" value="PyrdxlP-dep_Trfase"/>
</dbReference>
<keyword evidence="9 11" id="KW-0368">Histidine biosynthesis</keyword>
<evidence type="ECO:0000256" key="4">
    <source>
        <dbReference type="ARBA" id="ARBA00011738"/>
    </source>
</evidence>
<evidence type="ECO:0000256" key="8">
    <source>
        <dbReference type="ARBA" id="ARBA00022898"/>
    </source>
</evidence>
<feature type="modified residue" description="N6-(pyridoxal phosphate)lysine" evidence="11">
    <location>
        <position position="214"/>
    </location>
</feature>
<dbReference type="Proteomes" id="UP000506160">
    <property type="component" value="Unassembled WGS sequence"/>
</dbReference>
<dbReference type="Gene3D" id="3.40.640.10">
    <property type="entry name" value="Type I PLP-dependent aspartate aminotransferase-like (Major domain)"/>
    <property type="match status" value="1"/>
</dbReference>
<dbReference type="HAMAP" id="MF_01023">
    <property type="entry name" value="HisC_aminotrans_2"/>
    <property type="match status" value="1"/>
</dbReference>
<dbReference type="Pfam" id="PF00155">
    <property type="entry name" value="Aminotran_1_2"/>
    <property type="match status" value="1"/>
</dbReference>
<reference evidence="13 14" key="1">
    <citation type="journal article" date="2014" name="Appl. Environ. Microbiol.">
        <title>Genomic features of a bumble bee symbiont reflect its host environment.</title>
        <authorList>
            <person name="Martinson V.G."/>
            <person name="Magoc T."/>
            <person name="Koch H."/>
            <person name="Salzberg S.L."/>
            <person name="Moran N.A."/>
        </authorList>
    </citation>
    <scope>NUCLEOTIDE SEQUENCE [LARGE SCALE GENOMIC DNA]</scope>
    <source>
        <strain evidence="13 14">Bimp</strain>
    </source>
</reference>
<dbReference type="PROSITE" id="PS00599">
    <property type="entry name" value="AA_TRANSFER_CLASS_2"/>
    <property type="match status" value="1"/>
</dbReference>
<comment type="subunit">
    <text evidence="4 11">Homodimer.</text>
</comment>
<keyword evidence="5 11" id="KW-0032">Aminotransferase</keyword>